<keyword evidence="2" id="KW-1185">Reference proteome</keyword>
<accession>A0ABS5U5P4</accession>
<sequence>MFGGFPKSYSTLPSTGYVRLSQIIGNPKADPPTPAIIPVGKSTWWAGVKSGRFPRPVKLGPGTTAWRVEDIQALIKQFAECNTANN</sequence>
<protein>
    <submittedName>
        <fullName evidence="1">AlpA family phage regulatory protein</fullName>
    </submittedName>
</protein>
<comment type="caution">
    <text evidence="1">The sequence shown here is derived from an EMBL/GenBank/DDBJ whole genome shotgun (WGS) entry which is preliminary data.</text>
</comment>
<gene>
    <name evidence="1" type="ORF">KJB30_04310</name>
</gene>
<organism evidence="1 2">
    <name type="scientific">Pelotalea chapellei</name>
    <dbReference type="NCBI Taxonomy" id="44671"/>
    <lineage>
        <taxon>Bacteria</taxon>
        <taxon>Pseudomonadati</taxon>
        <taxon>Thermodesulfobacteriota</taxon>
        <taxon>Desulfuromonadia</taxon>
        <taxon>Geobacterales</taxon>
        <taxon>Geobacteraceae</taxon>
        <taxon>Pelotalea</taxon>
    </lineage>
</organism>
<reference evidence="1 2" key="1">
    <citation type="submission" date="2021-05" db="EMBL/GenBank/DDBJ databases">
        <title>The draft genome of Geobacter chapellei DSM 13688.</title>
        <authorList>
            <person name="Xu Z."/>
            <person name="Masuda Y."/>
            <person name="Itoh H."/>
            <person name="Senoo K."/>
        </authorList>
    </citation>
    <scope>NUCLEOTIDE SEQUENCE [LARGE SCALE GENOMIC DNA]</scope>
    <source>
        <strain evidence="1 2">DSM 13688</strain>
    </source>
</reference>
<evidence type="ECO:0000313" key="1">
    <source>
        <dbReference type="EMBL" id="MBT1070996.1"/>
    </source>
</evidence>
<proteinExistence type="predicted"/>
<name>A0ABS5U5P4_9BACT</name>
<dbReference type="RefSeq" id="WP_214296829.1">
    <property type="nucleotide sequence ID" value="NZ_JAHDYS010000003.1"/>
</dbReference>
<evidence type="ECO:0000313" key="2">
    <source>
        <dbReference type="Proteomes" id="UP000784128"/>
    </source>
</evidence>
<dbReference type="Proteomes" id="UP000784128">
    <property type="component" value="Unassembled WGS sequence"/>
</dbReference>
<dbReference type="Gene3D" id="1.10.238.160">
    <property type="match status" value="1"/>
</dbReference>
<dbReference type="EMBL" id="JAHDYS010000003">
    <property type="protein sequence ID" value="MBT1070996.1"/>
    <property type="molecule type" value="Genomic_DNA"/>
</dbReference>